<evidence type="ECO:0000313" key="4">
    <source>
        <dbReference type="Proteomes" id="UP000683575"/>
    </source>
</evidence>
<protein>
    <recommendedName>
        <fullName evidence="5">DUF4190 domain-containing protein</fullName>
    </recommendedName>
</protein>
<name>A0A975SW44_9ACTN</name>
<evidence type="ECO:0000313" key="3">
    <source>
        <dbReference type="EMBL" id="QWZ07015.1"/>
    </source>
</evidence>
<dbReference type="KEGG" id="nps:KRR39_16075"/>
<keyword evidence="2" id="KW-1133">Transmembrane helix</keyword>
<accession>A0A975SW44</accession>
<evidence type="ECO:0000256" key="2">
    <source>
        <dbReference type="SAM" id="Phobius"/>
    </source>
</evidence>
<evidence type="ECO:0000256" key="1">
    <source>
        <dbReference type="SAM" id="MobiDB-lite"/>
    </source>
</evidence>
<dbReference type="EMBL" id="CP077062">
    <property type="protein sequence ID" value="QWZ07015.1"/>
    <property type="molecule type" value="Genomic_DNA"/>
</dbReference>
<reference evidence="3" key="1">
    <citation type="submission" date="2021-06" db="EMBL/GenBank/DDBJ databases">
        <title>Complete genome sequence of Nocardioides sp. G188.</title>
        <authorList>
            <person name="Im W.-T."/>
        </authorList>
    </citation>
    <scope>NUCLEOTIDE SEQUENCE</scope>
    <source>
        <strain evidence="3">G188</strain>
    </source>
</reference>
<keyword evidence="2" id="KW-0472">Membrane</keyword>
<sequence>MTNSPGDGQPPQDPNQPPSGEQPGYWQQQSGQPGQDPYAQPPSGQQPYGQVPPAPYGQAPGYPMAYAPDHPRATTSLILGILGIVICGIIAPFAWRMGKRTVDEIDASHGQLGGRGSAQAGYILGIVGTILLGLGLLVVLGAIVLGVLGTVSSSSTTY</sequence>
<feature type="transmembrane region" description="Helical" evidence="2">
    <location>
        <begin position="73"/>
        <end position="95"/>
    </location>
</feature>
<feature type="region of interest" description="Disordered" evidence="1">
    <location>
        <begin position="1"/>
        <end position="63"/>
    </location>
</feature>
<evidence type="ECO:0008006" key="5">
    <source>
        <dbReference type="Google" id="ProtNLM"/>
    </source>
</evidence>
<dbReference type="RefSeq" id="WP_216938491.1">
    <property type="nucleotide sequence ID" value="NZ_CP077062.1"/>
</dbReference>
<dbReference type="AlphaFoldDB" id="A0A975SW44"/>
<keyword evidence="4" id="KW-1185">Reference proteome</keyword>
<organism evidence="3 4">
    <name type="scientific">Nocardioides panacis</name>
    <dbReference type="NCBI Taxonomy" id="2849501"/>
    <lineage>
        <taxon>Bacteria</taxon>
        <taxon>Bacillati</taxon>
        <taxon>Actinomycetota</taxon>
        <taxon>Actinomycetes</taxon>
        <taxon>Propionibacteriales</taxon>
        <taxon>Nocardioidaceae</taxon>
        <taxon>Nocardioides</taxon>
    </lineage>
</organism>
<feature type="transmembrane region" description="Helical" evidence="2">
    <location>
        <begin position="122"/>
        <end position="148"/>
    </location>
</feature>
<feature type="compositionally biased region" description="Low complexity" evidence="1">
    <location>
        <begin position="1"/>
        <end position="10"/>
    </location>
</feature>
<gene>
    <name evidence="3" type="ORF">KRR39_16075</name>
</gene>
<dbReference type="Proteomes" id="UP000683575">
    <property type="component" value="Chromosome"/>
</dbReference>
<keyword evidence="2" id="KW-0812">Transmembrane</keyword>
<proteinExistence type="predicted"/>